<keyword evidence="5" id="KW-1185">Reference proteome</keyword>
<dbReference type="Proteomes" id="UP000557566">
    <property type="component" value="Unassembled WGS sequence"/>
</dbReference>
<evidence type="ECO:0000313" key="5">
    <source>
        <dbReference type="Proteomes" id="UP000557566"/>
    </source>
</evidence>
<dbReference type="EMBL" id="JAAVMX010000001">
    <property type="protein sequence ID" value="KAF4513433.1"/>
    <property type="molecule type" value="Genomic_DNA"/>
</dbReference>
<dbReference type="InterPro" id="IPR057990">
    <property type="entry name" value="TPR_SYO1"/>
</dbReference>
<proteinExistence type="inferred from homology"/>
<evidence type="ECO:0000259" key="3">
    <source>
        <dbReference type="Pfam" id="PF25567"/>
    </source>
</evidence>
<dbReference type="GO" id="GO:0006606">
    <property type="term" value="P:protein import into nucleus"/>
    <property type="evidence" value="ECO:0007669"/>
    <property type="project" value="TreeGrafter"/>
</dbReference>
<accession>A0A8H4Q045</accession>
<dbReference type="PANTHER" id="PTHR13347">
    <property type="entry name" value="HEAT REPEAT-CONTAINING PROTEIN 3"/>
    <property type="match status" value="1"/>
</dbReference>
<feature type="domain" description="SYO1-like TPR repeats" evidence="3">
    <location>
        <begin position="443"/>
        <end position="678"/>
    </location>
</feature>
<dbReference type="CDD" id="cd13394">
    <property type="entry name" value="Syo1_like"/>
    <property type="match status" value="1"/>
</dbReference>
<feature type="compositionally biased region" description="Basic and acidic residues" evidence="2">
    <location>
        <begin position="342"/>
        <end position="355"/>
    </location>
</feature>
<evidence type="ECO:0000256" key="2">
    <source>
        <dbReference type="SAM" id="MobiDB-lite"/>
    </source>
</evidence>
<dbReference type="InterPro" id="IPR052616">
    <property type="entry name" value="SYO1-like"/>
</dbReference>
<evidence type="ECO:0000256" key="1">
    <source>
        <dbReference type="ARBA" id="ARBA00049983"/>
    </source>
</evidence>
<name>A0A8H4Q045_9HYPO</name>
<sequence length="680" mass="71697">MGKSRRNRGGSAHRRDPITKQVKPPSDPELAALREAKVLPAVQLLRLSDPKSRSAAAAAIANIVQDSRCRKLLLREQLVHTILTQTLTDAALESRAAGWGILSLLTQAENPDFAVHLFRQDVLTAIQYAAKMIIDRFQSKDPAFSTVPKAERAFVTSIAASLVCLLTGLAGLGDEIFDAIAANPTLSQLLLVLVAHTRQGETDAIADLRTDALACLMMLCEDNASLASRFASPEGSLCFQAMMAIKNHVSGDGILACATLHNIYASLAASKDGPAALEADDSALIPTLAKAVSAAPPAHDAANNAGWASSLEQQQLALETLASIGTSLTASSADDAAGAPIQKERHSETVGHDENMGDVDAPASDEEEGGDQEEDDDDDDEMGDDELIADMEMVTGADSDDGADVDDLPVLKALLSTALPQLIRLSSLAPGQNADDDDDAAAAAELRSLALSALNNIAWSVSLFDFSDDRNAGIQRAWRPVARSLWQQVVSPILATDTADIGLATQVTGLAWAVSRGLAGCAPLGPGEHRKFVALYQATKGLEQPGANGDGDDNDPFQTLGVKCVGVLGQLALDPAPLDVNREVGTFLLTLLAALPATPPAVAVEALNQLLDVYADEAHACDAAVFWKDGFLAHLDAVLPKTRAMAKAIDKKSAPELKARADEAVVNLGRFLAYKRKHQP</sequence>
<feature type="compositionally biased region" description="Basic residues" evidence="2">
    <location>
        <begin position="1"/>
        <end position="12"/>
    </location>
</feature>
<dbReference type="OrthoDB" id="288703at2759"/>
<dbReference type="GO" id="GO:0042273">
    <property type="term" value="P:ribosomal large subunit biogenesis"/>
    <property type="evidence" value="ECO:0007669"/>
    <property type="project" value="TreeGrafter"/>
</dbReference>
<dbReference type="GO" id="GO:0051082">
    <property type="term" value="F:unfolded protein binding"/>
    <property type="evidence" value="ECO:0007669"/>
    <property type="project" value="TreeGrafter"/>
</dbReference>
<comment type="caution">
    <text evidence="4">The sequence shown here is derived from an EMBL/GenBank/DDBJ whole genome shotgun (WGS) entry which is preliminary data.</text>
</comment>
<reference evidence="4 5" key="1">
    <citation type="journal article" date="2020" name="Genome Biol. Evol.">
        <title>A new high-quality draft genome assembly of the Chinese cordyceps Ophiocordyceps sinensis.</title>
        <authorList>
            <person name="Shu R."/>
            <person name="Zhang J."/>
            <person name="Meng Q."/>
            <person name="Zhang H."/>
            <person name="Zhou G."/>
            <person name="Li M."/>
            <person name="Wu P."/>
            <person name="Zhao Y."/>
            <person name="Chen C."/>
            <person name="Qin Q."/>
        </authorList>
    </citation>
    <scope>NUCLEOTIDE SEQUENCE [LARGE SCALE GENOMIC DNA]</scope>
    <source>
        <strain evidence="4 5">IOZ07</strain>
    </source>
</reference>
<gene>
    <name evidence="4" type="ORF">G6O67_000706</name>
</gene>
<dbReference type="SUPFAM" id="SSF48371">
    <property type="entry name" value="ARM repeat"/>
    <property type="match status" value="1"/>
</dbReference>
<feature type="region of interest" description="Disordered" evidence="2">
    <location>
        <begin position="331"/>
        <end position="383"/>
    </location>
</feature>
<protein>
    <recommendedName>
        <fullName evidence="3">SYO1-like TPR repeats domain-containing protein</fullName>
    </recommendedName>
</protein>
<dbReference type="PANTHER" id="PTHR13347:SF1">
    <property type="entry name" value="HEAT REPEAT-CONTAINING PROTEIN 3"/>
    <property type="match status" value="1"/>
</dbReference>
<dbReference type="Gene3D" id="1.25.10.10">
    <property type="entry name" value="Leucine-rich Repeat Variant"/>
    <property type="match status" value="2"/>
</dbReference>
<dbReference type="InterPro" id="IPR016024">
    <property type="entry name" value="ARM-type_fold"/>
</dbReference>
<dbReference type="Pfam" id="PF25567">
    <property type="entry name" value="TPR_SYO1"/>
    <property type="match status" value="1"/>
</dbReference>
<dbReference type="AlphaFoldDB" id="A0A8H4Q045"/>
<feature type="region of interest" description="Disordered" evidence="2">
    <location>
        <begin position="1"/>
        <end position="27"/>
    </location>
</feature>
<evidence type="ECO:0000313" key="4">
    <source>
        <dbReference type="EMBL" id="KAF4513433.1"/>
    </source>
</evidence>
<comment type="similarity">
    <text evidence="1">Belongs to the nuclear import and ribosome assembly adapter family.</text>
</comment>
<organism evidence="4 5">
    <name type="scientific">Ophiocordyceps sinensis</name>
    <dbReference type="NCBI Taxonomy" id="72228"/>
    <lineage>
        <taxon>Eukaryota</taxon>
        <taxon>Fungi</taxon>
        <taxon>Dikarya</taxon>
        <taxon>Ascomycota</taxon>
        <taxon>Pezizomycotina</taxon>
        <taxon>Sordariomycetes</taxon>
        <taxon>Hypocreomycetidae</taxon>
        <taxon>Hypocreales</taxon>
        <taxon>Ophiocordycipitaceae</taxon>
        <taxon>Ophiocordyceps</taxon>
    </lineage>
</organism>
<feature type="compositionally biased region" description="Acidic residues" evidence="2">
    <location>
        <begin position="363"/>
        <end position="383"/>
    </location>
</feature>
<dbReference type="InterPro" id="IPR011989">
    <property type="entry name" value="ARM-like"/>
</dbReference>